<dbReference type="STRING" id="571915.CMUST_07875"/>
<proteinExistence type="predicted"/>
<dbReference type="KEGG" id="cmv:CMUST_07875"/>
<gene>
    <name evidence="3" type="ORF">CMUST_07875</name>
</gene>
<accession>A0A0G3GZE5</accession>
<dbReference type="RefSeq" id="WP_047262028.1">
    <property type="nucleotide sequence ID" value="NZ_CP011542.1"/>
</dbReference>
<dbReference type="Gene3D" id="3.40.50.150">
    <property type="entry name" value="Vaccinia Virus protein VP39"/>
    <property type="match status" value="1"/>
</dbReference>
<reference evidence="3 4" key="1">
    <citation type="journal article" date="2015" name="Genome Announc.">
        <title>Complete Genome Sequence of the Type Strain Corynebacterium mustelae DSM 45274, Isolated from Various Tissues of a Male Ferret with Lethal Sepsis.</title>
        <authorList>
            <person name="Ruckert C."/>
            <person name="Eimer J."/>
            <person name="Winkler A."/>
            <person name="Tauch A."/>
        </authorList>
    </citation>
    <scope>NUCLEOTIDE SEQUENCE [LARGE SCALE GENOMIC DNA]</scope>
    <source>
        <strain evidence="3 4">DSM 45274</strain>
    </source>
</reference>
<dbReference type="AlphaFoldDB" id="A0A0G3GZE5"/>
<organism evidence="3 4">
    <name type="scientific">Corynebacterium mustelae</name>
    <dbReference type="NCBI Taxonomy" id="571915"/>
    <lineage>
        <taxon>Bacteria</taxon>
        <taxon>Bacillati</taxon>
        <taxon>Actinomycetota</taxon>
        <taxon>Actinomycetes</taxon>
        <taxon>Mycobacteriales</taxon>
        <taxon>Corynebacteriaceae</taxon>
        <taxon>Corynebacterium</taxon>
    </lineage>
</organism>
<keyword evidence="1 3" id="KW-0808">Transferase</keyword>
<dbReference type="InterPro" id="IPR041698">
    <property type="entry name" value="Methyltransf_25"/>
</dbReference>
<dbReference type="Proteomes" id="UP000035199">
    <property type="component" value="Chromosome"/>
</dbReference>
<dbReference type="GO" id="GO:0008168">
    <property type="term" value="F:methyltransferase activity"/>
    <property type="evidence" value="ECO:0007669"/>
    <property type="project" value="UniProtKB-KW"/>
</dbReference>
<dbReference type="PATRIC" id="fig|571915.4.peg.1678"/>
<protein>
    <submittedName>
        <fullName evidence="3">Methyltransferase family protein</fullName>
    </submittedName>
</protein>
<dbReference type="GO" id="GO:0032259">
    <property type="term" value="P:methylation"/>
    <property type="evidence" value="ECO:0007669"/>
    <property type="project" value="UniProtKB-KW"/>
</dbReference>
<sequence>MPTWNELIAANPAHSINYANRWRRFEENGDDIYGEARLIDAIAARGSVIVDAGCGQGRLTGYLGKQGHHVIGTDLDPILIDIARAENPDLDFHVGDLCKDPLPVSDADIVFSAGNVMGFLPAEGRRDALNHIFRALKPGGRAIIGYGAGRGWDFGDFLDLATDVGLTLEHKFSSWELAPFADESDFLVAFFRK</sequence>
<keyword evidence="3" id="KW-0489">Methyltransferase</keyword>
<evidence type="ECO:0000256" key="1">
    <source>
        <dbReference type="ARBA" id="ARBA00022679"/>
    </source>
</evidence>
<dbReference type="Pfam" id="PF13649">
    <property type="entry name" value="Methyltransf_25"/>
    <property type="match status" value="1"/>
</dbReference>
<feature type="domain" description="Methyltransferase" evidence="2">
    <location>
        <begin position="49"/>
        <end position="140"/>
    </location>
</feature>
<dbReference type="SUPFAM" id="SSF53335">
    <property type="entry name" value="S-adenosyl-L-methionine-dependent methyltransferases"/>
    <property type="match status" value="1"/>
</dbReference>
<dbReference type="PANTHER" id="PTHR43861">
    <property type="entry name" value="TRANS-ACONITATE 2-METHYLTRANSFERASE-RELATED"/>
    <property type="match status" value="1"/>
</dbReference>
<evidence type="ECO:0000313" key="3">
    <source>
        <dbReference type="EMBL" id="AKK05900.1"/>
    </source>
</evidence>
<evidence type="ECO:0000313" key="4">
    <source>
        <dbReference type="Proteomes" id="UP000035199"/>
    </source>
</evidence>
<dbReference type="CDD" id="cd02440">
    <property type="entry name" value="AdoMet_MTases"/>
    <property type="match status" value="1"/>
</dbReference>
<dbReference type="InterPro" id="IPR029063">
    <property type="entry name" value="SAM-dependent_MTases_sf"/>
</dbReference>
<dbReference type="OrthoDB" id="7062303at2"/>
<reference evidence="4" key="2">
    <citation type="submission" date="2015-05" db="EMBL/GenBank/DDBJ databases">
        <title>Complete genome sequence of Corynebacterium mustelae DSM 45274, isolated from various tissues of a male ferret with lethal sepsis.</title>
        <authorList>
            <person name="Ruckert C."/>
            <person name="Albersmeier A."/>
            <person name="Winkler A."/>
            <person name="Tauch A."/>
        </authorList>
    </citation>
    <scope>NUCLEOTIDE SEQUENCE [LARGE SCALE GENOMIC DNA]</scope>
    <source>
        <strain evidence="4">DSM 45274</strain>
    </source>
</reference>
<dbReference type="EMBL" id="CP011542">
    <property type="protein sequence ID" value="AKK05900.1"/>
    <property type="molecule type" value="Genomic_DNA"/>
</dbReference>
<evidence type="ECO:0000259" key="2">
    <source>
        <dbReference type="Pfam" id="PF13649"/>
    </source>
</evidence>
<keyword evidence="4" id="KW-1185">Reference proteome</keyword>
<name>A0A0G3GZE5_9CORY</name>